<organism evidence="2 3">
    <name type="scientific">Dyella koreensis</name>
    <dbReference type="NCBI Taxonomy" id="311235"/>
    <lineage>
        <taxon>Bacteria</taxon>
        <taxon>Pseudomonadati</taxon>
        <taxon>Pseudomonadota</taxon>
        <taxon>Gammaproteobacteria</taxon>
        <taxon>Lysobacterales</taxon>
        <taxon>Rhodanobacteraceae</taxon>
        <taxon>Dyella</taxon>
    </lineage>
</organism>
<dbReference type="EMBL" id="JADIKD010000010">
    <property type="protein sequence ID" value="MFK2917934.1"/>
    <property type="molecule type" value="Genomic_DNA"/>
</dbReference>
<protein>
    <submittedName>
        <fullName evidence="2">Uncharacterized protein</fullName>
    </submittedName>
</protein>
<feature type="region of interest" description="Disordered" evidence="1">
    <location>
        <begin position="1"/>
        <end position="101"/>
    </location>
</feature>
<feature type="compositionally biased region" description="Basic and acidic residues" evidence="1">
    <location>
        <begin position="73"/>
        <end position="90"/>
    </location>
</feature>
<accession>A0ABW8K4W2</accession>
<reference evidence="2 3" key="1">
    <citation type="submission" date="2020-10" db="EMBL/GenBank/DDBJ databases">
        <title>Phylogeny of dyella-like bacteria.</title>
        <authorList>
            <person name="Fu J."/>
        </authorList>
    </citation>
    <scope>NUCLEOTIDE SEQUENCE [LARGE SCALE GENOMIC DNA]</scope>
    <source>
        <strain evidence="2 3">BB4</strain>
    </source>
</reference>
<name>A0ABW8K4W2_9GAMM</name>
<evidence type="ECO:0000256" key="1">
    <source>
        <dbReference type="SAM" id="MobiDB-lite"/>
    </source>
</evidence>
<gene>
    <name evidence="2" type="ORF">ISS97_11730</name>
</gene>
<dbReference type="Proteomes" id="UP001620408">
    <property type="component" value="Unassembled WGS sequence"/>
</dbReference>
<dbReference type="RefSeq" id="WP_379986489.1">
    <property type="nucleotide sequence ID" value="NZ_JADIKD010000010.1"/>
</dbReference>
<feature type="compositionally biased region" description="Polar residues" evidence="1">
    <location>
        <begin position="1"/>
        <end position="19"/>
    </location>
</feature>
<keyword evidence="3" id="KW-1185">Reference proteome</keyword>
<evidence type="ECO:0000313" key="2">
    <source>
        <dbReference type="EMBL" id="MFK2917934.1"/>
    </source>
</evidence>
<sequence>MQIDTRGNSMHTPHQTNSLHFHPHKPHFAPLPDAADSEQRNRWFPGYDASVASRRAKAPTPQRAIIPGIDSPEPGKDWQDMDANGIHDDGAPYSSADLHDR</sequence>
<comment type="caution">
    <text evidence="2">The sequence shown here is derived from an EMBL/GenBank/DDBJ whole genome shotgun (WGS) entry which is preliminary data.</text>
</comment>
<proteinExistence type="predicted"/>
<evidence type="ECO:0000313" key="3">
    <source>
        <dbReference type="Proteomes" id="UP001620408"/>
    </source>
</evidence>